<dbReference type="EMBL" id="PPTA01000006">
    <property type="protein sequence ID" value="TFB02635.1"/>
    <property type="molecule type" value="Genomic_DNA"/>
</dbReference>
<evidence type="ECO:0000256" key="1">
    <source>
        <dbReference type="SAM" id="MobiDB-lite"/>
    </source>
</evidence>
<gene>
    <name evidence="2" type="ORF">CCMA1212_005167</name>
</gene>
<feature type="region of interest" description="Disordered" evidence="1">
    <location>
        <begin position="1"/>
        <end position="104"/>
    </location>
</feature>
<proteinExistence type="predicted"/>
<accession>A0ABY2H5L6</accession>
<keyword evidence="3" id="KW-1185">Reference proteome</keyword>
<evidence type="ECO:0008006" key="4">
    <source>
        <dbReference type="Google" id="ProtNLM"/>
    </source>
</evidence>
<dbReference type="GeneID" id="300576893"/>
<reference evidence="2 3" key="1">
    <citation type="submission" date="2018-01" db="EMBL/GenBank/DDBJ databases">
        <title>Genome characterization of the sugarcane-associated fungus Trichoderma ghanense CCMA-1212 and their application in lignocelulose bioconversion.</title>
        <authorList>
            <person name="Steindorff A.S."/>
            <person name="Mendes T.D."/>
            <person name="Vilela E.S.D."/>
            <person name="Rodrigues D.S."/>
            <person name="Formighieri E.F."/>
            <person name="Melo I.S."/>
            <person name="Favaro L.C.L."/>
        </authorList>
    </citation>
    <scope>NUCLEOTIDE SEQUENCE [LARGE SCALE GENOMIC DNA]</scope>
    <source>
        <strain evidence="2 3">CCMA-1212</strain>
    </source>
</reference>
<dbReference type="Proteomes" id="UP001642720">
    <property type="component" value="Unassembled WGS sequence"/>
</dbReference>
<dbReference type="RefSeq" id="XP_073558836.1">
    <property type="nucleotide sequence ID" value="XM_073702443.1"/>
</dbReference>
<comment type="caution">
    <text evidence="2">The sequence shown here is derived from an EMBL/GenBank/DDBJ whole genome shotgun (WGS) entry which is preliminary data.</text>
</comment>
<evidence type="ECO:0000313" key="3">
    <source>
        <dbReference type="Proteomes" id="UP001642720"/>
    </source>
</evidence>
<name>A0ABY2H5L6_9HYPO</name>
<feature type="compositionally biased region" description="Basic and acidic residues" evidence="1">
    <location>
        <begin position="60"/>
        <end position="74"/>
    </location>
</feature>
<feature type="compositionally biased region" description="Polar residues" evidence="1">
    <location>
        <begin position="93"/>
        <end position="104"/>
    </location>
</feature>
<protein>
    <recommendedName>
        <fullName evidence="4">Histone chaperone domain-containing protein</fullName>
    </recommendedName>
</protein>
<evidence type="ECO:0000313" key="2">
    <source>
        <dbReference type="EMBL" id="TFB02635.1"/>
    </source>
</evidence>
<feature type="compositionally biased region" description="Polar residues" evidence="1">
    <location>
        <begin position="27"/>
        <end position="41"/>
    </location>
</feature>
<organism evidence="2 3">
    <name type="scientific">Trichoderma ghanense</name>
    <dbReference type="NCBI Taxonomy" id="65468"/>
    <lineage>
        <taxon>Eukaryota</taxon>
        <taxon>Fungi</taxon>
        <taxon>Dikarya</taxon>
        <taxon>Ascomycota</taxon>
        <taxon>Pezizomycotina</taxon>
        <taxon>Sordariomycetes</taxon>
        <taxon>Hypocreomycetidae</taxon>
        <taxon>Hypocreales</taxon>
        <taxon>Hypocreaceae</taxon>
        <taxon>Trichoderma</taxon>
    </lineage>
</organism>
<sequence length="104" mass="11390">MSKYANQQIDDKDTNDTLGADVPEGQVQDNSYMTGSQTESVPVQGDDAPVEDPIQASSADSDKQLEQDDREAIDKSNIIGERTRHSKPRGSYQEPSDSQMGLTE</sequence>